<comment type="similarity">
    <text evidence="2 7">Belongs to the HSF family.</text>
</comment>
<evidence type="ECO:0000256" key="5">
    <source>
        <dbReference type="ARBA" id="ARBA00023163"/>
    </source>
</evidence>
<dbReference type="EMBL" id="ML009959">
    <property type="protein sequence ID" value="RKO96429.1"/>
    <property type="molecule type" value="Genomic_DNA"/>
</dbReference>
<feature type="domain" description="HSF-type DNA-binding" evidence="8">
    <location>
        <begin position="46"/>
        <end position="70"/>
    </location>
</feature>
<accession>A0A4P9WT64</accession>
<dbReference type="Proteomes" id="UP000268535">
    <property type="component" value="Unassembled WGS sequence"/>
</dbReference>
<dbReference type="PANTHER" id="PTHR10015:SF427">
    <property type="entry name" value="HEAT SHOCK FACTOR PROTEIN"/>
    <property type="match status" value="1"/>
</dbReference>
<dbReference type="Gene3D" id="1.10.10.10">
    <property type="entry name" value="Winged helix-like DNA-binding domain superfamily/Winged helix DNA-binding domain"/>
    <property type="match status" value="1"/>
</dbReference>
<sequence length="116" mass="13606">MVQKTTFIQKLYAILSDSSFQHLIHWHPEGQSFIVEDPAEFARQVLPKEYKHGNFTSFVRQLNLYGFHKLNRSYHRHTHSAGGASHGGSSENESCEFRHAKFLRERVELLPEIRRK</sequence>
<keyword evidence="4 9" id="KW-0238">DNA-binding</keyword>
<evidence type="ECO:0000256" key="2">
    <source>
        <dbReference type="ARBA" id="ARBA00006403"/>
    </source>
</evidence>
<evidence type="ECO:0000256" key="7">
    <source>
        <dbReference type="RuleBase" id="RU004020"/>
    </source>
</evidence>
<dbReference type="PANTHER" id="PTHR10015">
    <property type="entry name" value="HEAT SHOCK TRANSCRIPTION FACTOR"/>
    <property type="match status" value="1"/>
</dbReference>
<evidence type="ECO:0000256" key="4">
    <source>
        <dbReference type="ARBA" id="ARBA00023125"/>
    </source>
</evidence>
<gene>
    <name evidence="9" type="ORF">CAUPRSCDRAFT_8163</name>
</gene>
<dbReference type="FunFam" id="1.10.10.10:FF:000027">
    <property type="entry name" value="Heat shock transcription factor 1"/>
    <property type="match status" value="1"/>
</dbReference>
<dbReference type="InterPro" id="IPR000232">
    <property type="entry name" value="HSF_DNA-bd"/>
</dbReference>
<dbReference type="PRINTS" id="PR00056">
    <property type="entry name" value="HSFDOMAIN"/>
</dbReference>
<name>A0A4P9WT64_9FUNG</name>
<dbReference type="GO" id="GO:0043565">
    <property type="term" value="F:sequence-specific DNA binding"/>
    <property type="evidence" value="ECO:0007669"/>
    <property type="project" value="InterPro"/>
</dbReference>
<keyword evidence="3" id="KW-0805">Transcription regulation</keyword>
<evidence type="ECO:0000256" key="1">
    <source>
        <dbReference type="ARBA" id="ARBA00004123"/>
    </source>
</evidence>
<evidence type="ECO:0000313" key="10">
    <source>
        <dbReference type="Proteomes" id="UP000268535"/>
    </source>
</evidence>
<evidence type="ECO:0000313" key="9">
    <source>
        <dbReference type="EMBL" id="RKO96429.1"/>
    </source>
</evidence>
<evidence type="ECO:0000259" key="8">
    <source>
        <dbReference type="PROSITE" id="PS00434"/>
    </source>
</evidence>
<dbReference type="SUPFAM" id="SSF46785">
    <property type="entry name" value="Winged helix' DNA-binding domain"/>
    <property type="match status" value="1"/>
</dbReference>
<evidence type="ECO:0000256" key="6">
    <source>
        <dbReference type="ARBA" id="ARBA00023242"/>
    </source>
</evidence>
<reference evidence="10" key="1">
    <citation type="journal article" date="2018" name="Nat. Microbiol.">
        <title>Leveraging single-cell genomics to expand the fungal tree of life.</title>
        <authorList>
            <person name="Ahrendt S.R."/>
            <person name="Quandt C.A."/>
            <person name="Ciobanu D."/>
            <person name="Clum A."/>
            <person name="Salamov A."/>
            <person name="Andreopoulos B."/>
            <person name="Cheng J.F."/>
            <person name="Woyke T."/>
            <person name="Pelin A."/>
            <person name="Henrissat B."/>
            <person name="Reynolds N.K."/>
            <person name="Benny G.L."/>
            <person name="Smith M.E."/>
            <person name="James T.Y."/>
            <person name="Grigoriev I.V."/>
        </authorList>
    </citation>
    <scope>NUCLEOTIDE SEQUENCE [LARGE SCALE GENOMIC DNA]</scope>
    <source>
        <strain evidence="10">ATCC 52028</strain>
    </source>
</reference>
<dbReference type="GO" id="GO:0003700">
    <property type="term" value="F:DNA-binding transcription factor activity"/>
    <property type="evidence" value="ECO:0007669"/>
    <property type="project" value="InterPro"/>
</dbReference>
<dbReference type="AlphaFoldDB" id="A0A4P9WT64"/>
<protein>
    <submittedName>
        <fullName evidence="9">Winged helix DNA-binding domain-containing protein</fullName>
    </submittedName>
</protein>
<dbReference type="InterPro" id="IPR036388">
    <property type="entry name" value="WH-like_DNA-bd_sf"/>
</dbReference>
<dbReference type="GO" id="GO:0005634">
    <property type="term" value="C:nucleus"/>
    <property type="evidence" value="ECO:0007669"/>
    <property type="project" value="UniProtKB-SubCell"/>
</dbReference>
<evidence type="ECO:0000256" key="3">
    <source>
        <dbReference type="ARBA" id="ARBA00023015"/>
    </source>
</evidence>
<dbReference type="Pfam" id="PF00447">
    <property type="entry name" value="HSF_DNA-bind"/>
    <property type="match status" value="1"/>
</dbReference>
<dbReference type="InterPro" id="IPR036390">
    <property type="entry name" value="WH_DNA-bd_sf"/>
</dbReference>
<dbReference type="PROSITE" id="PS00434">
    <property type="entry name" value="HSF_DOMAIN"/>
    <property type="match status" value="1"/>
</dbReference>
<dbReference type="SMART" id="SM00415">
    <property type="entry name" value="HSF"/>
    <property type="match status" value="1"/>
</dbReference>
<keyword evidence="6" id="KW-0539">Nucleus</keyword>
<feature type="non-terminal residue" evidence="9">
    <location>
        <position position="116"/>
    </location>
</feature>
<keyword evidence="5" id="KW-0804">Transcription</keyword>
<organism evidence="9 10">
    <name type="scientific">Caulochytrium protostelioides</name>
    <dbReference type="NCBI Taxonomy" id="1555241"/>
    <lineage>
        <taxon>Eukaryota</taxon>
        <taxon>Fungi</taxon>
        <taxon>Fungi incertae sedis</taxon>
        <taxon>Chytridiomycota</taxon>
        <taxon>Chytridiomycota incertae sedis</taxon>
        <taxon>Chytridiomycetes</taxon>
        <taxon>Caulochytriales</taxon>
        <taxon>Caulochytriaceae</taxon>
        <taxon>Caulochytrium</taxon>
    </lineage>
</organism>
<comment type="subcellular location">
    <subcellularLocation>
        <location evidence="1">Nucleus</location>
    </subcellularLocation>
</comment>
<proteinExistence type="inferred from homology"/>